<evidence type="ECO:0000256" key="1">
    <source>
        <dbReference type="ARBA" id="ARBA00004651"/>
    </source>
</evidence>
<dbReference type="GO" id="GO:0005886">
    <property type="term" value="C:plasma membrane"/>
    <property type="evidence" value="ECO:0007669"/>
    <property type="project" value="UniProtKB-SubCell"/>
</dbReference>
<dbReference type="CDD" id="cd07346">
    <property type="entry name" value="ABC_6TM_exporters"/>
    <property type="match status" value="1"/>
</dbReference>
<proteinExistence type="predicted"/>
<evidence type="ECO:0000256" key="3">
    <source>
        <dbReference type="ARBA" id="ARBA00022989"/>
    </source>
</evidence>
<evidence type="ECO:0000256" key="2">
    <source>
        <dbReference type="ARBA" id="ARBA00022692"/>
    </source>
</evidence>
<evidence type="ECO:0000313" key="9">
    <source>
        <dbReference type="Proteomes" id="UP000234891"/>
    </source>
</evidence>
<keyword evidence="4 5" id="KW-0472">Membrane</keyword>
<dbReference type="Proteomes" id="UP000235093">
    <property type="component" value="Unassembled WGS sequence"/>
</dbReference>
<organism evidence="8 10">
    <name type="scientific">Mediterraneibacter gnavus</name>
    <name type="common">Ruminococcus gnavus</name>
    <dbReference type="NCBI Taxonomy" id="33038"/>
    <lineage>
        <taxon>Bacteria</taxon>
        <taxon>Bacillati</taxon>
        <taxon>Bacillota</taxon>
        <taxon>Clostridia</taxon>
        <taxon>Lachnospirales</taxon>
        <taxon>Lachnospiraceae</taxon>
        <taxon>Mediterraneibacter</taxon>
    </lineage>
</organism>
<dbReference type="GO" id="GO:0005524">
    <property type="term" value="F:ATP binding"/>
    <property type="evidence" value="ECO:0007669"/>
    <property type="project" value="InterPro"/>
</dbReference>
<dbReference type="SUPFAM" id="SSF90123">
    <property type="entry name" value="ABC transporter transmembrane region"/>
    <property type="match status" value="1"/>
</dbReference>
<feature type="transmembrane region" description="Helical" evidence="5">
    <location>
        <begin position="280"/>
        <end position="301"/>
    </location>
</feature>
<dbReference type="Proteomes" id="UP000234891">
    <property type="component" value="Unassembled WGS sequence"/>
</dbReference>
<accession>A0A2N5PLE1</accession>
<dbReference type="InterPro" id="IPR011527">
    <property type="entry name" value="ABC1_TM_dom"/>
</dbReference>
<feature type="transmembrane region" description="Helical" evidence="5">
    <location>
        <begin position="21"/>
        <end position="42"/>
    </location>
</feature>
<feature type="transmembrane region" description="Helical" evidence="5">
    <location>
        <begin position="62"/>
        <end position="84"/>
    </location>
</feature>
<dbReference type="PROSITE" id="PS50929">
    <property type="entry name" value="ABC_TM1F"/>
    <property type="match status" value="1"/>
</dbReference>
<evidence type="ECO:0000259" key="6">
    <source>
        <dbReference type="PROSITE" id="PS50929"/>
    </source>
</evidence>
<evidence type="ECO:0000313" key="10">
    <source>
        <dbReference type="Proteomes" id="UP000235093"/>
    </source>
</evidence>
<dbReference type="AlphaFoldDB" id="A0A2N5PLE1"/>
<reference evidence="9 10" key="1">
    <citation type="journal article" date="2017" name="Genome Med.">
        <title>A novel Ruminococcus gnavus clade enriched in inflammatory bowel disease patients.</title>
        <authorList>
            <person name="Hall A.B."/>
            <person name="Yassour M."/>
            <person name="Sauk J."/>
            <person name="Garner A."/>
            <person name="Jiang X."/>
            <person name="Arthur T."/>
            <person name="Lagoudas G.K."/>
            <person name="Vatanen T."/>
            <person name="Fornelos N."/>
            <person name="Wilson R."/>
            <person name="Bertha M."/>
            <person name="Cohen M."/>
            <person name="Garber J."/>
            <person name="Khalili H."/>
            <person name="Gevers D."/>
            <person name="Ananthakrishnan A.N."/>
            <person name="Kugathasan S."/>
            <person name="Lander E.S."/>
            <person name="Blainey P."/>
            <person name="Vlamakis H."/>
            <person name="Xavier R.J."/>
            <person name="Huttenhower C."/>
        </authorList>
    </citation>
    <scope>NUCLEOTIDE SEQUENCE [LARGE SCALE GENOMIC DNA]</scope>
    <source>
        <strain evidence="7 9">RJX1124</strain>
        <strain evidence="8 10">RJX1125</strain>
    </source>
</reference>
<keyword evidence="2 5" id="KW-0812">Transmembrane</keyword>
<feature type="transmembrane region" description="Helical" evidence="5">
    <location>
        <begin position="247"/>
        <end position="268"/>
    </location>
</feature>
<comment type="subcellular location">
    <subcellularLocation>
        <location evidence="1">Cell membrane</location>
        <topology evidence="1">Multi-pass membrane protein</topology>
    </subcellularLocation>
</comment>
<evidence type="ECO:0000313" key="8">
    <source>
        <dbReference type="EMBL" id="PLT75949.1"/>
    </source>
</evidence>
<dbReference type="Gene3D" id="1.20.1560.10">
    <property type="entry name" value="ABC transporter type 1, transmembrane domain"/>
    <property type="match status" value="1"/>
</dbReference>
<dbReference type="Pfam" id="PF00664">
    <property type="entry name" value="ABC_membrane"/>
    <property type="match status" value="1"/>
</dbReference>
<comment type="caution">
    <text evidence="8">The sequence shown here is derived from an EMBL/GenBank/DDBJ whole genome shotgun (WGS) entry which is preliminary data.</text>
</comment>
<dbReference type="EMBL" id="NIHS01000038">
    <property type="protein sequence ID" value="PLT69933.1"/>
    <property type="molecule type" value="Genomic_DNA"/>
</dbReference>
<dbReference type="InterPro" id="IPR039421">
    <property type="entry name" value="Type_1_exporter"/>
</dbReference>
<sequence>MCVMKKKNVVLEQIRKYKWGYLFGIILVAMDAIVTYIYPQLITNILDKAVPAKDSGAVISNVAYMAICQLVSITVALALSYLFCKMSNGFIVKIKLLLIQAMFQVDGKEIEKKSNLFMTSMNADVNNIEMLSSRMLSDLLIQIVTVIITAVILIQINPVIFWFMLLIYPILIAIQIFFNKKIMGQSRKVMEKMDIGNGLIKEFVSNLYEYLALNGRNYYIDKFCRNETSLRNEILRQNMLMAYNRSVPQLISTATFLIVLAISGVMVINGQVQFGELTVIIMYTQRMFNPLSSIMLVIGQFQKAKVSMDRINEIVG</sequence>
<dbReference type="PANTHER" id="PTHR43394:SF1">
    <property type="entry name" value="ATP-BINDING CASSETTE SUB-FAMILY B MEMBER 10, MITOCHONDRIAL"/>
    <property type="match status" value="1"/>
</dbReference>
<gene>
    <name evidence="8" type="ORF">CDL23_06420</name>
    <name evidence="7" type="ORF">CDL26_14790</name>
</gene>
<protein>
    <recommendedName>
        <fullName evidence="6">ABC transmembrane type-1 domain-containing protein</fullName>
    </recommendedName>
</protein>
<dbReference type="EMBL" id="NIHT01000008">
    <property type="protein sequence ID" value="PLT75949.1"/>
    <property type="molecule type" value="Genomic_DNA"/>
</dbReference>
<feature type="domain" description="ABC transmembrane type-1" evidence="6">
    <location>
        <begin position="22"/>
        <end position="303"/>
    </location>
</feature>
<evidence type="ECO:0000313" key="7">
    <source>
        <dbReference type="EMBL" id="PLT69933.1"/>
    </source>
</evidence>
<feature type="transmembrane region" description="Helical" evidence="5">
    <location>
        <begin position="136"/>
        <end position="154"/>
    </location>
</feature>
<feature type="transmembrane region" description="Helical" evidence="5">
    <location>
        <begin position="160"/>
        <end position="178"/>
    </location>
</feature>
<evidence type="ECO:0000256" key="4">
    <source>
        <dbReference type="ARBA" id="ARBA00023136"/>
    </source>
</evidence>
<keyword evidence="3 5" id="KW-1133">Transmembrane helix</keyword>
<name>A0A2N5PLE1_MEDGN</name>
<dbReference type="PANTHER" id="PTHR43394">
    <property type="entry name" value="ATP-DEPENDENT PERMEASE MDL1, MITOCHONDRIAL"/>
    <property type="match status" value="1"/>
</dbReference>
<dbReference type="GO" id="GO:0015421">
    <property type="term" value="F:ABC-type oligopeptide transporter activity"/>
    <property type="evidence" value="ECO:0007669"/>
    <property type="project" value="TreeGrafter"/>
</dbReference>
<evidence type="ECO:0000256" key="5">
    <source>
        <dbReference type="SAM" id="Phobius"/>
    </source>
</evidence>
<dbReference type="InterPro" id="IPR036640">
    <property type="entry name" value="ABC1_TM_sf"/>
</dbReference>